<evidence type="ECO:0000313" key="4">
    <source>
        <dbReference type="Proteomes" id="UP000007799"/>
    </source>
</evidence>
<accession>F2U1R9</accession>
<evidence type="ECO:0000313" key="3">
    <source>
        <dbReference type="EMBL" id="EGD81571.1"/>
    </source>
</evidence>
<evidence type="ECO:0000256" key="2">
    <source>
        <dbReference type="SAM" id="SignalP"/>
    </source>
</evidence>
<feature type="signal peptide" evidence="2">
    <location>
        <begin position="1"/>
        <end position="25"/>
    </location>
</feature>
<dbReference type="InParanoid" id="F2U1R9"/>
<organism evidence="3 4">
    <name type="scientific">Salpingoeca rosetta (strain ATCC 50818 / BSB-021)</name>
    <dbReference type="NCBI Taxonomy" id="946362"/>
    <lineage>
        <taxon>Eukaryota</taxon>
        <taxon>Choanoflagellata</taxon>
        <taxon>Craspedida</taxon>
        <taxon>Salpingoecidae</taxon>
        <taxon>Salpingoeca</taxon>
    </lineage>
</organism>
<keyword evidence="2" id="KW-0732">Signal</keyword>
<dbReference type="GeneID" id="16077368"/>
<dbReference type="EMBL" id="GL832959">
    <property type="protein sequence ID" value="EGD81571.1"/>
    <property type="molecule type" value="Genomic_DNA"/>
</dbReference>
<sequence length="244" mass="26353">MMMMVLRVLFAVVFVVVLMSSSTLAREDGNEQRQFARFVVRSVYGAEDATLLVPLQEDIAQHIQTTYPTLENAGVAVEKPQREVLLVILSNVTRDDAQPLQSDLETGDILIFHQTRDGTSMLFHADAASFVFSSRRDALSADLAETVQDEGGSGYTVGQGVGVFFGSVIGVLLVVALVFVLVHRSNASLVLEKPPKAHGAKQQHQPFSPFQAGNPMRYASVGSVTAVTSKTSLFPSHQQSSSSA</sequence>
<reference evidence="3" key="1">
    <citation type="submission" date="2009-08" db="EMBL/GenBank/DDBJ databases">
        <title>Annotation of Salpingoeca rosetta.</title>
        <authorList>
            <consortium name="The Broad Institute Genome Sequencing Platform"/>
            <person name="Russ C."/>
            <person name="Cuomo C."/>
            <person name="Burger G."/>
            <person name="Gray M.W."/>
            <person name="Holland P.W.H."/>
            <person name="King N."/>
            <person name="Lang F.B.F."/>
            <person name="Roger A.J."/>
            <person name="Ruiz-Trillo I."/>
            <person name="Young S.K."/>
            <person name="Zeng Q."/>
            <person name="Gargeya S."/>
            <person name="Alvarado L."/>
            <person name="Berlin A."/>
            <person name="Chapman S.B."/>
            <person name="Chen Z."/>
            <person name="Freedman E."/>
            <person name="Gellesch M."/>
            <person name="Goldberg J."/>
            <person name="Griggs A."/>
            <person name="Gujja S."/>
            <person name="Heilman E."/>
            <person name="Heiman D."/>
            <person name="Howarth C."/>
            <person name="Mehta T."/>
            <person name="Neiman D."/>
            <person name="Pearson M."/>
            <person name="Roberts A."/>
            <person name="Saif S."/>
            <person name="Shea T."/>
            <person name="Shenoy N."/>
            <person name="Sisk P."/>
            <person name="Stolte C."/>
            <person name="Sykes S."/>
            <person name="White J."/>
            <person name="Yandava C."/>
            <person name="Haas B."/>
            <person name="Nusbaum C."/>
            <person name="Birren B."/>
        </authorList>
    </citation>
    <scope>NUCLEOTIDE SEQUENCE</scope>
    <source>
        <strain evidence="3">ATCC 50818</strain>
    </source>
</reference>
<name>F2U1R9_SALR5</name>
<gene>
    <name evidence="3" type="ORF">PTSG_02286</name>
</gene>
<dbReference type="RefSeq" id="XP_004996775.1">
    <property type="nucleotide sequence ID" value="XM_004996718.1"/>
</dbReference>
<keyword evidence="1" id="KW-0472">Membrane</keyword>
<feature type="transmembrane region" description="Helical" evidence="1">
    <location>
        <begin position="161"/>
        <end position="182"/>
    </location>
</feature>
<evidence type="ECO:0000256" key="1">
    <source>
        <dbReference type="SAM" id="Phobius"/>
    </source>
</evidence>
<dbReference type="Proteomes" id="UP000007799">
    <property type="component" value="Unassembled WGS sequence"/>
</dbReference>
<feature type="chain" id="PRO_5003287008" description="Ubiquitin-like domain-containing protein" evidence="2">
    <location>
        <begin position="26"/>
        <end position="244"/>
    </location>
</feature>
<keyword evidence="1" id="KW-1133">Transmembrane helix</keyword>
<dbReference type="AlphaFoldDB" id="F2U1R9"/>
<keyword evidence="1" id="KW-0812">Transmembrane</keyword>
<evidence type="ECO:0008006" key="5">
    <source>
        <dbReference type="Google" id="ProtNLM"/>
    </source>
</evidence>
<protein>
    <recommendedName>
        <fullName evidence="5">Ubiquitin-like domain-containing protein</fullName>
    </recommendedName>
</protein>
<dbReference type="KEGG" id="sre:PTSG_02286"/>
<proteinExistence type="predicted"/>
<keyword evidence="4" id="KW-1185">Reference proteome</keyword>